<accession>A0ABS4FMM2</accession>
<dbReference type="EMBL" id="JAGGKG010000001">
    <property type="protein sequence ID" value="MBP1903825.1"/>
    <property type="molecule type" value="Genomic_DNA"/>
</dbReference>
<keyword evidence="1" id="KW-0472">Membrane</keyword>
<evidence type="ECO:0000313" key="2">
    <source>
        <dbReference type="EMBL" id="MBP1903825.1"/>
    </source>
</evidence>
<proteinExistence type="predicted"/>
<gene>
    <name evidence="2" type="ORF">J2Z32_000437</name>
</gene>
<comment type="caution">
    <text evidence="2">The sequence shown here is derived from an EMBL/GenBank/DDBJ whole genome shotgun (WGS) entry which is preliminary data.</text>
</comment>
<keyword evidence="1" id="KW-1133">Transmembrane helix</keyword>
<organism evidence="2 3">
    <name type="scientific">Paenibacillus turicensis</name>
    <dbReference type="NCBI Taxonomy" id="160487"/>
    <lineage>
        <taxon>Bacteria</taxon>
        <taxon>Bacillati</taxon>
        <taxon>Bacillota</taxon>
        <taxon>Bacilli</taxon>
        <taxon>Bacillales</taxon>
        <taxon>Paenibacillaceae</taxon>
        <taxon>Paenibacillus</taxon>
    </lineage>
</organism>
<protein>
    <submittedName>
        <fullName evidence="2">Uncharacterized protein</fullName>
    </submittedName>
</protein>
<feature type="transmembrane region" description="Helical" evidence="1">
    <location>
        <begin position="22"/>
        <end position="45"/>
    </location>
</feature>
<evidence type="ECO:0000256" key="1">
    <source>
        <dbReference type="SAM" id="Phobius"/>
    </source>
</evidence>
<keyword evidence="1" id="KW-0812">Transmembrane</keyword>
<sequence length="51" mass="5746">MLTFATIDITTDLTTDAKVIEIIILAALFSIVACFMFFMKSFIWLNTIISP</sequence>
<keyword evidence="3" id="KW-1185">Reference proteome</keyword>
<reference evidence="2 3" key="1">
    <citation type="submission" date="2021-03" db="EMBL/GenBank/DDBJ databases">
        <title>Genomic Encyclopedia of Type Strains, Phase IV (KMG-IV): sequencing the most valuable type-strain genomes for metagenomic binning, comparative biology and taxonomic classification.</title>
        <authorList>
            <person name="Goeker M."/>
        </authorList>
    </citation>
    <scope>NUCLEOTIDE SEQUENCE [LARGE SCALE GENOMIC DNA]</scope>
    <source>
        <strain evidence="2 3">DSM 14349</strain>
    </source>
</reference>
<evidence type="ECO:0000313" key="3">
    <source>
        <dbReference type="Proteomes" id="UP001519272"/>
    </source>
</evidence>
<dbReference type="Proteomes" id="UP001519272">
    <property type="component" value="Unassembled WGS sequence"/>
</dbReference>
<name>A0ABS4FMM2_9BACL</name>